<dbReference type="SUPFAM" id="SSF52540">
    <property type="entry name" value="P-loop containing nucleoside triphosphate hydrolases"/>
    <property type="match status" value="1"/>
</dbReference>
<dbReference type="InterPro" id="IPR011604">
    <property type="entry name" value="PDDEXK-like_dom_sf"/>
</dbReference>
<keyword evidence="3" id="KW-1185">Reference proteome</keyword>
<dbReference type="Gene3D" id="3.40.50.300">
    <property type="entry name" value="P-loop containing nucleotide triphosphate hydrolases"/>
    <property type="match status" value="2"/>
</dbReference>
<dbReference type="CDD" id="cd18808">
    <property type="entry name" value="SF1_C_Upf1"/>
    <property type="match status" value="1"/>
</dbReference>
<dbReference type="InterPro" id="IPR047187">
    <property type="entry name" value="SF1_C_Upf1"/>
</dbReference>
<dbReference type="InterPro" id="IPR041679">
    <property type="entry name" value="DNA2/NAM7-like_C"/>
</dbReference>
<dbReference type="Gene3D" id="3.90.320.10">
    <property type="match status" value="1"/>
</dbReference>
<feature type="domain" description="DNA2/NAM7 helicase-like C-terminal" evidence="1">
    <location>
        <begin position="863"/>
        <end position="1072"/>
    </location>
</feature>
<organism evidence="2 3">
    <name type="scientific">Chitinophaga nivalis</name>
    <dbReference type="NCBI Taxonomy" id="2991709"/>
    <lineage>
        <taxon>Bacteria</taxon>
        <taxon>Pseudomonadati</taxon>
        <taxon>Bacteroidota</taxon>
        <taxon>Chitinophagia</taxon>
        <taxon>Chitinophagales</taxon>
        <taxon>Chitinophagaceae</taxon>
        <taxon>Chitinophaga</taxon>
    </lineage>
</organism>
<dbReference type="PANTHER" id="PTHR10887:SF495">
    <property type="entry name" value="HELICASE SENATAXIN ISOFORM X1-RELATED"/>
    <property type="match status" value="1"/>
</dbReference>
<evidence type="ECO:0000313" key="2">
    <source>
        <dbReference type="EMBL" id="MCW3487815.1"/>
    </source>
</evidence>
<name>A0ABT3IV28_9BACT</name>
<dbReference type="PANTHER" id="PTHR10887">
    <property type="entry name" value="DNA2/NAM7 HELICASE FAMILY"/>
    <property type="match status" value="1"/>
</dbReference>
<sequence>MQVSHKAAAFYARIGEAHHIADSAEKTRHYRLILESLFRDLTRKESRSFGNLFARMQFYLDQQEVPAAIQQQLTALRILTNRDTRGSAPLSPALHLLCIKALAQSVAWCYQVAIPAQLQEQYAACGAQNLLLSHQHRPESMAVLKCMITAVEPLYTTTSGRPAFVVAAKNDEQGAFRLLLSHMDPDAIPVLHSLLRPYDTIQVLHCRQEDTSYATTPESQVILEPDLLIDISDLAECFTHKGTNSLSYIVRKLTPQQTSPAILKGNLVNTLLDEMLRNSEVDFKQSFVAAVAENVLQAAACGREKINEMFRDIRQQHWGNLYQTVRELQGKPIRIEPTFFSAQFGLQGRLDLLAEDDTDQSRKEIFELKSGRAPDYNTWKNHEMQVVGYNLLLRSAFGRQRKGSSAILYSAAADSPLRNVSSTHQTENNLLLLRNEVVAMLLRLAGGEYDMLSRITAAAAKDLPPFAAAHFISFEKAWQTAPDIARIYYQQFLAFTLREFLQAKCGMFSAVHREDDTDGFAALWLQQETDKTARFNIIPGLRFREFDTVNSSVLFDIVVPVSHNFRTGDTAIIYPRTGRELQPLQQQLLKGRIEELGKDKLAFSLNNRQMTLDFFSQYEEWIIEHDIYESNYWTGAAALFHVLSPQYRERTDLILGLTAPRWQPLQRNTPAMFNTNQEQLVRQALEAQDYYLLQGPPGTGKTSALLTTIVGEMVKQNKYVTIVAFTNKAVEEICHKLDAGHIPYLRMGGRNAGSSAQLRQYCLDGSLEDARQYITGQHVFVGTVATMTSRLELLLMLGIPLDVLIADEASQLTEPQLLGLLMPYRKFILIGDQNQLPPVIAQETHFCQVTAPQLQELGINDLQGSIFERLMQRCKTQHWRHAWGMLNTHFRMHDSIALLINHYYAGQLMAGTPGQHATFETGDNREQVGWERVLSLGRKVFLPSPYEATSKMHHTEAAWVVSLLHHLKARYGSDFSKNTVGVVTPWRTQISLIRELIADDEVLQQLNIDTVERFQGSENDIIIVSLAVYHAAQIDTLQCLGSFEWETAKIEVDRKLLVTLSRARKQVILMGHEPVLRVSAHYGKVLGEMIRATL</sequence>
<proteinExistence type="predicted"/>
<gene>
    <name evidence="2" type="ORF">OL497_28245</name>
</gene>
<dbReference type="Pfam" id="PF13245">
    <property type="entry name" value="AAA_19"/>
    <property type="match status" value="1"/>
</dbReference>
<protein>
    <submittedName>
        <fullName evidence="2">AAA domain-containing protein</fullName>
    </submittedName>
</protein>
<reference evidence="2 3" key="1">
    <citation type="submission" date="2022-10" db="EMBL/GenBank/DDBJ databases">
        <title>Chitinophaga nivalis PC15 sp. nov., isolated from Pyeongchang county, South Korea.</title>
        <authorList>
            <person name="Trinh H.N."/>
        </authorList>
    </citation>
    <scope>NUCLEOTIDE SEQUENCE [LARGE SCALE GENOMIC DNA]</scope>
    <source>
        <strain evidence="2 3">PC14</strain>
    </source>
</reference>
<dbReference type="RefSeq" id="WP_264734619.1">
    <property type="nucleotide sequence ID" value="NZ_JAPDNR010000001.1"/>
</dbReference>
<accession>A0ABT3IV28</accession>
<evidence type="ECO:0000313" key="3">
    <source>
        <dbReference type="Proteomes" id="UP001207742"/>
    </source>
</evidence>
<dbReference type="Proteomes" id="UP001207742">
    <property type="component" value="Unassembled WGS sequence"/>
</dbReference>
<evidence type="ECO:0000259" key="1">
    <source>
        <dbReference type="Pfam" id="PF13087"/>
    </source>
</evidence>
<dbReference type="InterPro" id="IPR027417">
    <property type="entry name" value="P-loop_NTPase"/>
</dbReference>
<comment type="caution">
    <text evidence="2">The sequence shown here is derived from an EMBL/GenBank/DDBJ whole genome shotgun (WGS) entry which is preliminary data.</text>
</comment>
<dbReference type="Pfam" id="PF13087">
    <property type="entry name" value="AAA_12"/>
    <property type="match status" value="1"/>
</dbReference>
<dbReference type="EMBL" id="JAPDNS010000002">
    <property type="protein sequence ID" value="MCW3487815.1"/>
    <property type="molecule type" value="Genomic_DNA"/>
</dbReference>
<dbReference type="InterPro" id="IPR045055">
    <property type="entry name" value="DNA2/NAM7-like"/>
</dbReference>